<feature type="transmembrane region" description="Helical" evidence="1">
    <location>
        <begin position="199"/>
        <end position="217"/>
    </location>
</feature>
<keyword evidence="1" id="KW-0812">Transmembrane</keyword>
<dbReference type="InterPro" id="IPR018490">
    <property type="entry name" value="cNMP-bd_dom_sf"/>
</dbReference>
<feature type="transmembrane region" description="Helical" evidence="1">
    <location>
        <begin position="73"/>
        <end position="95"/>
    </location>
</feature>
<dbReference type="EMBL" id="CP026538">
    <property type="protein sequence ID" value="QAZ66157.1"/>
    <property type="molecule type" value="Genomic_DNA"/>
</dbReference>
<feature type="transmembrane region" description="Helical" evidence="1">
    <location>
        <begin position="229"/>
        <end position="247"/>
    </location>
</feature>
<keyword evidence="4" id="KW-1185">Reference proteome</keyword>
<feature type="domain" description="Cyclic nucleotide-binding" evidence="2">
    <location>
        <begin position="815"/>
        <end position="914"/>
    </location>
</feature>
<evidence type="ECO:0000256" key="1">
    <source>
        <dbReference type="SAM" id="Phobius"/>
    </source>
</evidence>
<dbReference type="KEGG" id="dcb:C3Y92_02440"/>
<dbReference type="OrthoDB" id="5409634at2"/>
<feature type="transmembrane region" description="Helical" evidence="1">
    <location>
        <begin position="353"/>
        <end position="372"/>
    </location>
</feature>
<evidence type="ECO:0000313" key="4">
    <source>
        <dbReference type="Proteomes" id="UP000293296"/>
    </source>
</evidence>
<protein>
    <recommendedName>
        <fullName evidence="2">Cyclic nucleotide-binding domain-containing protein</fullName>
    </recommendedName>
</protein>
<keyword evidence="1" id="KW-1133">Transmembrane helix</keyword>
<dbReference type="InterPro" id="IPR014710">
    <property type="entry name" value="RmlC-like_jellyroll"/>
</dbReference>
<dbReference type="Gene3D" id="1.20.1250.20">
    <property type="entry name" value="MFS general substrate transporter like domains"/>
    <property type="match status" value="1"/>
</dbReference>
<dbReference type="SMART" id="SM00100">
    <property type="entry name" value="cNMP"/>
    <property type="match status" value="1"/>
</dbReference>
<gene>
    <name evidence="3" type="ORF">C3Y92_02440</name>
</gene>
<dbReference type="Gene3D" id="2.60.120.10">
    <property type="entry name" value="Jelly Rolls"/>
    <property type="match status" value="1"/>
</dbReference>
<organism evidence="3 4">
    <name type="scientific">Solidesulfovibrio carbinolicus</name>
    <dbReference type="NCBI Taxonomy" id="296842"/>
    <lineage>
        <taxon>Bacteria</taxon>
        <taxon>Pseudomonadati</taxon>
        <taxon>Thermodesulfobacteriota</taxon>
        <taxon>Desulfovibrionia</taxon>
        <taxon>Desulfovibrionales</taxon>
        <taxon>Desulfovibrionaceae</taxon>
        <taxon>Solidesulfovibrio</taxon>
    </lineage>
</organism>
<name>A0A4P6HGR8_9BACT</name>
<dbReference type="SUPFAM" id="SSF51206">
    <property type="entry name" value="cAMP-binding domain-like"/>
    <property type="match status" value="1"/>
</dbReference>
<dbReference type="InterPro" id="IPR000595">
    <property type="entry name" value="cNMP-bd_dom"/>
</dbReference>
<reference evidence="3 4" key="1">
    <citation type="submission" date="2018-02" db="EMBL/GenBank/DDBJ databases">
        <title>Genome sequence of Desulfovibrio carbinolicus DSM 3852.</title>
        <authorList>
            <person name="Wilbanks E."/>
            <person name="Skennerton C.T."/>
            <person name="Orphan V.J."/>
        </authorList>
    </citation>
    <scope>NUCLEOTIDE SEQUENCE [LARGE SCALE GENOMIC DNA]</scope>
    <source>
        <strain evidence="3 4">DSM 3852</strain>
    </source>
</reference>
<feature type="transmembrane region" description="Helical" evidence="1">
    <location>
        <begin position="318"/>
        <end position="341"/>
    </location>
</feature>
<feature type="transmembrane region" description="Helical" evidence="1">
    <location>
        <begin position="286"/>
        <end position="306"/>
    </location>
</feature>
<dbReference type="PROSITE" id="PS50042">
    <property type="entry name" value="CNMP_BINDING_3"/>
    <property type="match status" value="1"/>
</dbReference>
<feature type="transmembrane region" description="Helical" evidence="1">
    <location>
        <begin position="107"/>
        <end position="126"/>
    </location>
</feature>
<evidence type="ECO:0000259" key="2">
    <source>
        <dbReference type="PROSITE" id="PS50042"/>
    </source>
</evidence>
<keyword evidence="1" id="KW-0472">Membrane</keyword>
<dbReference type="Proteomes" id="UP000293296">
    <property type="component" value="Chromosome"/>
</dbReference>
<evidence type="ECO:0000313" key="3">
    <source>
        <dbReference type="EMBL" id="QAZ66157.1"/>
    </source>
</evidence>
<dbReference type="Pfam" id="PF00027">
    <property type="entry name" value="cNMP_binding"/>
    <property type="match status" value="1"/>
</dbReference>
<dbReference type="Gene3D" id="1.25.10.10">
    <property type="entry name" value="Leucine-rich Repeat Variant"/>
    <property type="match status" value="1"/>
</dbReference>
<dbReference type="CDD" id="cd00038">
    <property type="entry name" value="CAP_ED"/>
    <property type="match status" value="1"/>
</dbReference>
<feature type="transmembrane region" description="Helical" evidence="1">
    <location>
        <begin position="138"/>
        <end position="157"/>
    </location>
</feature>
<dbReference type="InterPro" id="IPR011989">
    <property type="entry name" value="ARM-like"/>
</dbReference>
<dbReference type="SUPFAM" id="SSF103473">
    <property type="entry name" value="MFS general substrate transporter"/>
    <property type="match status" value="1"/>
</dbReference>
<dbReference type="SUPFAM" id="SSF48371">
    <property type="entry name" value="ARM repeat"/>
    <property type="match status" value="1"/>
</dbReference>
<accession>A0A4P6HGR8</accession>
<dbReference type="AlphaFoldDB" id="A0A4P6HGR8"/>
<proteinExistence type="predicted"/>
<dbReference type="InterPro" id="IPR036259">
    <property type="entry name" value="MFS_trans_sf"/>
</dbReference>
<dbReference type="InterPro" id="IPR016024">
    <property type="entry name" value="ARM-type_fold"/>
</dbReference>
<sequence>MAKTDGIVRVDKHAAQVRDLGHYRSDCIAKRPLLRHPATRIWNSFSAKRLGPGRTMRRFLEKRLGVYPTESASFLKAAGLFLSVFFFFAIFRNYVDASFLKRYGPDSLPLMLCASGALAIGLFSFCRRLSLRFSDRTLLGIFFLLAGLLQVLFYVLAQRGLELVYPLLYQLLSLMDAFLLVYLWNLMQYIFDARQGKRLFRLLMAAQVLGSTLGSLVCSPLTDMLGIDALLLVAAAANGALALVMALPGHGAASRGALSNRAEKGDARFALVEVAAALGRYPIFRFLCVCAILPNLILPILTYQFGTVTAAAFADEQALLGFLGWFRAGLTGCVFLCITVFGRGYDAVSIRAIALAAPLNYAVAFGAMAAFFSLPAAAYAQFSSIFLQRSALGPLTKQLFSLLPRDIAAWSQVFIRGSLTQSASMFGALLLLALKQEISPRGLSYLALALALAWINETFRFRRRYHAGLRQVIAQDSLDFDRFVNVASGQTETASPHGPSMEPQDYPEEMLARLAELDLPELDPDTAQGLLESPDAATRAEAAASFALSRDMLAVGRLTELLDDVEAVRRAAVDTLARYGPDISPILEQALLATASQRAQEGLLEAMRLGHMGQADMTPFVCRRLQEAYEAIIAARALEAIPQAMTAELLRMALREKRREQLYLAFMALWVVQPDMRLVFASLGAGKSDAAAEYLENVLDPVLADRLVPLVDTLPEEEVIQRGRRALPLMRGQSPERVLHALSASDDPCLRLLAFCVIGEHAANPAFLSTTSAGLACADADVRQAALYARQRITAKEASMPPVIMLMQTLGRYPIFSGLGLKELRAVASISEHTVFSAGTVIAKAGETFAGIHLVTSGVIVAHDAAGQKRTEIASGGMFGVLDVFLDLPGSLDYLAQSDVEVYVINAAVFLEIMKLHPLIGVNLCRYFSERLYALDTESLDRAHNQL</sequence>
<feature type="transmembrane region" description="Helical" evidence="1">
    <location>
        <begin position="163"/>
        <end position="187"/>
    </location>
</feature>